<dbReference type="PATRIC" id="fig|104336.4.peg.1669"/>
<sequence length="224" mass="24468">MEGGARSGQRDEWRGIVDRLIRFPPSAGTHSPCGLRNDADGWWRDCRRGSGSWWGSLTGRHRAVPAASVKCPATTACLGGAVEGLLSRMFHGIPATRTGTGEGLLSGRKSRLRTSRCFTWNIDCQSRFMFHVEHHLLCSLMMFHVEHSVVMRLFGRCRTSLTTLSSHPKYLVRSDPPVGVAGGCTAPHSARHLAGGAIRHRRRVAVSPTSAHHVEGARSVGSLR</sequence>
<accession>A0A0F0KLJ8</accession>
<reference evidence="2 3" key="1">
    <citation type="submission" date="2015-02" db="EMBL/GenBank/DDBJ databases">
        <title>Draft genome sequences of ten Microbacterium spp. with emphasis on heavy metal contaminated environments.</title>
        <authorList>
            <person name="Corretto E."/>
        </authorList>
    </citation>
    <scope>NUCLEOTIDE SEQUENCE [LARGE SCALE GENOMIC DNA]</scope>
    <source>
        <strain evidence="2 3">DSM 12966</strain>
    </source>
</reference>
<evidence type="ECO:0000313" key="3">
    <source>
        <dbReference type="Proteomes" id="UP000033572"/>
    </source>
</evidence>
<dbReference type="Proteomes" id="UP000033572">
    <property type="component" value="Unassembled WGS sequence"/>
</dbReference>
<proteinExistence type="predicted"/>
<protein>
    <submittedName>
        <fullName evidence="2">Uncharacterized protein</fullName>
    </submittedName>
</protein>
<evidence type="ECO:0000313" key="2">
    <source>
        <dbReference type="EMBL" id="KJL21728.1"/>
    </source>
</evidence>
<dbReference type="AlphaFoldDB" id="A0A0F0KLJ8"/>
<name>A0A0F0KLJ8_9MICO</name>
<dbReference type="EMBL" id="JYIU01000040">
    <property type="protein sequence ID" value="KJL21728.1"/>
    <property type="molecule type" value="Genomic_DNA"/>
</dbReference>
<comment type="caution">
    <text evidence="2">The sequence shown here is derived from an EMBL/GenBank/DDBJ whole genome shotgun (WGS) entry which is preliminary data.</text>
</comment>
<gene>
    <name evidence="2" type="ORF">RN50_01626</name>
</gene>
<feature type="region of interest" description="Disordered" evidence="1">
    <location>
        <begin position="204"/>
        <end position="224"/>
    </location>
</feature>
<organism evidence="2 3">
    <name type="scientific">Microbacterium foliorum</name>
    <dbReference type="NCBI Taxonomy" id="104336"/>
    <lineage>
        <taxon>Bacteria</taxon>
        <taxon>Bacillati</taxon>
        <taxon>Actinomycetota</taxon>
        <taxon>Actinomycetes</taxon>
        <taxon>Micrococcales</taxon>
        <taxon>Microbacteriaceae</taxon>
        <taxon>Microbacterium</taxon>
    </lineage>
</organism>
<evidence type="ECO:0000256" key="1">
    <source>
        <dbReference type="SAM" id="MobiDB-lite"/>
    </source>
</evidence>
<keyword evidence="3" id="KW-1185">Reference proteome</keyword>